<dbReference type="EMBL" id="CP014674">
    <property type="protein sequence ID" value="AOX17939.1"/>
    <property type="molecule type" value="Genomic_DNA"/>
</dbReference>
<sequence>MLQYEFMRHAFAASAIVASLSGLIGWFLVLRGQSFAGHALSHIGFAGATGAVLVGISPLLGMALAATGAGVIMGWEPQRDTRANPQLASGRDSTTGLILAASLGLGLLFLQWQHAPTSRATSLLFGNVLGVDRHTLNLLYALSALCLAGLALIGRPLLFASLDPDIAAARGVNIRLISMIFMGLVALSSAICAEVTGILLVFSLLVGPASIMLRLKLSPWMGLIGSALLALILAWSGLALSWTTNAPVSFWISTLAAGGYLLLRLIDTRFSMAFIKNIQKS</sequence>
<dbReference type="SUPFAM" id="SSF81345">
    <property type="entry name" value="ABC transporter involved in vitamin B12 uptake, BtuC"/>
    <property type="match status" value="1"/>
</dbReference>
<dbReference type="Gene3D" id="1.10.3470.10">
    <property type="entry name" value="ABC transporter involved in vitamin B12 uptake, BtuC"/>
    <property type="match status" value="1"/>
</dbReference>
<dbReference type="GO" id="GO:0055085">
    <property type="term" value="P:transmembrane transport"/>
    <property type="evidence" value="ECO:0007669"/>
    <property type="project" value="InterPro"/>
</dbReference>
<evidence type="ECO:0000256" key="1">
    <source>
        <dbReference type="ARBA" id="ARBA00004141"/>
    </source>
</evidence>
<dbReference type="STRING" id="153496.A0U89_13305"/>
<dbReference type="Pfam" id="PF00950">
    <property type="entry name" value="ABC-3"/>
    <property type="match status" value="1"/>
</dbReference>
<evidence type="ECO:0000256" key="6">
    <source>
        <dbReference type="RuleBase" id="RU003943"/>
    </source>
</evidence>
<dbReference type="PANTHER" id="PTHR30477:SF13">
    <property type="entry name" value="IRON TRANSPORT SYSTEM MEMBRANE PROTEIN HI_0360-RELATED"/>
    <property type="match status" value="1"/>
</dbReference>
<reference evidence="7 8" key="1">
    <citation type="journal article" date="2016" name="Microb. Cell Fact.">
        <title>Dissection of exopolysaccharide biosynthesis in Kozakia baliensis.</title>
        <authorList>
            <person name="Brandt J.U."/>
            <person name="Jakob F."/>
            <person name="Behr J."/>
            <person name="Geissler A.J."/>
            <person name="Vogel R.F."/>
        </authorList>
    </citation>
    <scope>NUCLEOTIDE SEQUENCE [LARGE SCALE GENOMIC DNA]</scope>
    <source>
        <strain evidence="7 8">DSM 14400</strain>
    </source>
</reference>
<dbReference type="RefSeq" id="WP_070403451.1">
    <property type="nucleotide sequence ID" value="NZ_BJVW01000005.1"/>
</dbReference>
<dbReference type="eggNOG" id="COG1108">
    <property type="taxonomic scope" value="Bacteria"/>
</dbReference>
<organism evidence="7 8">
    <name type="scientific">Kozakia baliensis</name>
    <dbReference type="NCBI Taxonomy" id="153496"/>
    <lineage>
        <taxon>Bacteria</taxon>
        <taxon>Pseudomonadati</taxon>
        <taxon>Pseudomonadota</taxon>
        <taxon>Alphaproteobacteria</taxon>
        <taxon>Acetobacterales</taxon>
        <taxon>Acetobacteraceae</taxon>
        <taxon>Kozakia</taxon>
    </lineage>
</organism>
<comment type="subcellular location">
    <subcellularLocation>
        <location evidence="6">Cell membrane</location>
        <topology evidence="6">Multi-pass membrane protein</topology>
    </subcellularLocation>
    <subcellularLocation>
        <location evidence="1">Membrane</location>
        <topology evidence="1">Multi-pass membrane protein</topology>
    </subcellularLocation>
</comment>
<dbReference type="GO" id="GO:0043190">
    <property type="term" value="C:ATP-binding cassette (ABC) transporter complex"/>
    <property type="evidence" value="ECO:0007669"/>
    <property type="project" value="InterPro"/>
</dbReference>
<keyword evidence="6" id="KW-0813">Transport</keyword>
<dbReference type="GO" id="GO:0010043">
    <property type="term" value="P:response to zinc ion"/>
    <property type="evidence" value="ECO:0007669"/>
    <property type="project" value="TreeGrafter"/>
</dbReference>
<dbReference type="AlphaFoldDB" id="A0A1D8UWD4"/>
<protein>
    <submittedName>
        <fullName evidence="7">ABC transporter permease</fullName>
    </submittedName>
</protein>
<dbReference type="InterPro" id="IPR001626">
    <property type="entry name" value="ABC_TroCD"/>
</dbReference>
<gene>
    <name evidence="7" type="ORF">A0U89_13305</name>
</gene>
<dbReference type="OrthoDB" id="2375762at2"/>
<dbReference type="PANTHER" id="PTHR30477">
    <property type="entry name" value="ABC-TRANSPORTER METAL-BINDING PROTEIN"/>
    <property type="match status" value="1"/>
</dbReference>
<dbReference type="Proteomes" id="UP000179145">
    <property type="component" value="Chromosome"/>
</dbReference>
<evidence type="ECO:0000256" key="5">
    <source>
        <dbReference type="ARBA" id="ARBA00023136"/>
    </source>
</evidence>
<evidence type="ECO:0000256" key="4">
    <source>
        <dbReference type="ARBA" id="ARBA00022989"/>
    </source>
</evidence>
<name>A0A1D8UWD4_9PROT</name>
<proteinExistence type="inferred from homology"/>
<evidence type="ECO:0000256" key="2">
    <source>
        <dbReference type="ARBA" id="ARBA00008034"/>
    </source>
</evidence>
<dbReference type="KEGG" id="kba:A0U89_13305"/>
<dbReference type="InterPro" id="IPR037294">
    <property type="entry name" value="ABC_BtuC-like"/>
</dbReference>
<evidence type="ECO:0000256" key="3">
    <source>
        <dbReference type="ARBA" id="ARBA00022692"/>
    </source>
</evidence>
<keyword evidence="4" id="KW-1133">Transmembrane helix</keyword>
<keyword evidence="8" id="KW-1185">Reference proteome</keyword>
<accession>A0A1D8UWD4</accession>
<comment type="similarity">
    <text evidence="2 6">Belongs to the ABC-3 integral membrane protein family.</text>
</comment>
<evidence type="ECO:0000313" key="8">
    <source>
        <dbReference type="Proteomes" id="UP000179145"/>
    </source>
</evidence>
<keyword evidence="5" id="KW-0472">Membrane</keyword>
<evidence type="ECO:0000313" key="7">
    <source>
        <dbReference type="EMBL" id="AOX17939.1"/>
    </source>
</evidence>
<keyword evidence="3 6" id="KW-0812">Transmembrane</keyword>